<evidence type="ECO:0000313" key="2">
    <source>
        <dbReference type="EMBL" id="KYQ53979.1"/>
    </source>
</evidence>
<accession>A0A151X0V3</accession>
<dbReference type="EMBL" id="KQ982603">
    <property type="protein sequence ID" value="KYQ53979.1"/>
    <property type="molecule type" value="Genomic_DNA"/>
</dbReference>
<gene>
    <name evidence="2" type="ORF">ALC60_07134</name>
</gene>
<sequence length="136" mass="15052">MASLSTMNAQSECSRVSTDSRSINRDVKPEPVPPPNEWKIKKPWILLRNYFRCIIPPFTTAAATILPLTFTIYIPFSFVYITLPLDPCGLFSSVSTICIKYSETLGSIALYGDDPLDCPYLPVTYSDPIGSPPTLA</sequence>
<dbReference type="Proteomes" id="UP000075809">
    <property type="component" value="Unassembled WGS sequence"/>
</dbReference>
<dbReference type="STRING" id="64791.A0A151X0V3"/>
<feature type="region of interest" description="Disordered" evidence="1">
    <location>
        <begin position="1"/>
        <end position="34"/>
    </location>
</feature>
<dbReference type="AlphaFoldDB" id="A0A151X0V3"/>
<name>A0A151X0V3_9HYME</name>
<proteinExistence type="predicted"/>
<reference evidence="2 3" key="1">
    <citation type="submission" date="2015-09" db="EMBL/GenBank/DDBJ databases">
        <title>Trachymyrmex zeteki WGS genome.</title>
        <authorList>
            <person name="Nygaard S."/>
            <person name="Hu H."/>
            <person name="Boomsma J."/>
            <person name="Zhang G."/>
        </authorList>
    </citation>
    <scope>NUCLEOTIDE SEQUENCE [LARGE SCALE GENOMIC DNA]</scope>
    <source>
        <strain evidence="2">Tzet28-1</strain>
        <tissue evidence="2">Whole body</tissue>
    </source>
</reference>
<evidence type="ECO:0000313" key="3">
    <source>
        <dbReference type="Proteomes" id="UP000075809"/>
    </source>
</evidence>
<evidence type="ECO:0000256" key="1">
    <source>
        <dbReference type="SAM" id="MobiDB-lite"/>
    </source>
</evidence>
<protein>
    <submittedName>
        <fullName evidence="2">Uncharacterized protein</fullName>
    </submittedName>
</protein>
<keyword evidence="3" id="KW-1185">Reference proteome</keyword>
<feature type="compositionally biased region" description="Polar residues" evidence="1">
    <location>
        <begin position="1"/>
        <end position="21"/>
    </location>
</feature>
<organism evidence="2 3">
    <name type="scientific">Mycetomoellerius zeteki</name>
    <dbReference type="NCBI Taxonomy" id="64791"/>
    <lineage>
        <taxon>Eukaryota</taxon>
        <taxon>Metazoa</taxon>
        <taxon>Ecdysozoa</taxon>
        <taxon>Arthropoda</taxon>
        <taxon>Hexapoda</taxon>
        <taxon>Insecta</taxon>
        <taxon>Pterygota</taxon>
        <taxon>Neoptera</taxon>
        <taxon>Endopterygota</taxon>
        <taxon>Hymenoptera</taxon>
        <taxon>Apocrita</taxon>
        <taxon>Aculeata</taxon>
        <taxon>Formicoidea</taxon>
        <taxon>Formicidae</taxon>
        <taxon>Myrmicinae</taxon>
        <taxon>Mycetomoellerius</taxon>
    </lineage>
</organism>